<sequence>MNTEWIVSRLPEALGWTLAHSLWQLLIVAAVMWLLFRFKFLNSPQKKYMLGLGGLGVMCCMFVGTFIMEFHSFQDEGHEALVFISSQIQASAQPVASEMHWPAYLSGRIAYVLPYLVYFWVIGVVFYFVRHLGNFVALKQLKARSHQSVPQNILQSIETIKARLALSLPVDFRISSEISVPITYGFFKPIVLLPLGLIMQLSPVQLEAIIAHELAHIRRHDFAVNLMQSVLEILFFYHPAFWWVNGLVKEAREHIADDIAIQAGVKAIDLANALAIVANDAVEESPELAMAAHSSNFPLLNRIKRMMGNEPARFSNSPLITKTMILTLIFSAILFIGNANEFKNTQDRWVSTALESKFDGDTYFLMDTLPKSIEVEDTVIVINKDVAIDLDQEVSEDVEVVIHSNNHVTTSIRSVVSDSLPLPQQPPVLNLSPAPVANFSPPVFNDSLIHYTQNIMGGFGDSIQVYARNIVMLQGDTSVLSQEQKKKLERKMELLQKKMEKSQKVFEGKMKAWEKEFQPKMKEFEQKMEAWQKENEPKIKEFEKKMEVWAAENAAKMESWAKAYAEKIEAWEKEKELQAKEYWEKEQ</sequence>
<dbReference type="Gene3D" id="3.30.2010.10">
    <property type="entry name" value="Metalloproteases ('zincins'), catalytic domain"/>
    <property type="match status" value="1"/>
</dbReference>
<reference evidence="5" key="1">
    <citation type="submission" date="2011-07" db="EMBL/GenBank/DDBJ databases">
        <title>The complete genome of Cyclobacterium marinum DSM 745.</title>
        <authorList>
            <person name="Lucas S."/>
            <person name="Han J."/>
            <person name="Lapidus A."/>
            <person name="Bruce D."/>
            <person name="Goodwin L."/>
            <person name="Pitluck S."/>
            <person name="Peters L."/>
            <person name="Kyrpides N."/>
            <person name="Mavromatis K."/>
            <person name="Ivanova N."/>
            <person name="Ovchinnikova G."/>
            <person name="Chertkov O."/>
            <person name="Detter J.C."/>
            <person name="Tapia R."/>
            <person name="Han C."/>
            <person name="Land M."/>
            <person name="Hauser L."/>
            <person name="Markowitz V."/>
            <person name="Cheng J.-F."/>
            <person name="Hugenholtz P."/>
            <person name="Woyke T."/>
            <person name="Wu D."/>
            <person name="Tindall B."/>
            <person name="Schuetze A."/>
            <person name="Brambilla E."/>
            <person name="Klenk H.-P."/>
            <person name="Eisen J.A."/>
        </authorList>
    </citation>
    <scope>NUCLEOTIDE SEQUENCE [LARGE SCALE GENOMIC DNA]</scope>
    <source>
        <strain evidence="5">ATCC 25205 / DSM 745 / LMG 13164 / NCIMB 1802</strain>
    </source>
</reference>
<dbReference type="CDD" id="cd07341">
    <property type="entry name" value="M56_BlaR1_MecR1_like"/>
    <property type="match status" value="1"/>
</dbReference>
<evidence type="ECO:0000313" key="5">
    <source>
        <dbReference type="Proteomes" id="UP000001635"/>
    </source>
</evidence>
<dbReference type="PANTHER" id="PTHR34978:SF3">
    <property type="entry name" value="SLR0241 PROTEIN"/>
    <property type="match status" value="1"/>
</dbReference>
<dbReference type="PANTHER" id="PTHR34978">
    <property type="entry name" value="POSSIBLE SENSOR-TRANSDUCER PROTEIN BLAR"/>
    <property type="match status" value="1"/>
</dbReference>
<dbReference type="InterPro" id="IPR008756">
    <property type="entry name" value="Peptidase_M56"/>
</dbReference>
<dbReference type="RefSeq" id="WP_014019453.1">
    <property type="nucleotide sequence ID" value="NC_015914.1"/>
</dbReference>
<evidence type="ECO:0000313" key="4">
    <source>
        <dbReference type="EMBL" id="AEL25156.1"/>
    </source>
</evidence>
<feature type="transmembrane region" description="Helical" evidence="2">
    <location>
        <begin position="48"/>
        <end position="68"/>
    </location>
</feature>
<feature type="coiled-coil region" evidence="1">
    <location>
        <begin position="478"/>
        <end position="505"/>
    </location>
</feature>
<dbReference type="HOGENOM" id="CLU_397752_0_0_10"/>
<dbReference type="InterPro" id="IPR052173">
    <property type="entry name" value="Beta-lactam_resp_regulator"/>
</dbReference>
<protein>
    <submittedName>
        <fullName evidence="4">Peptidase M56 BlaR1</fullName>
    </submittedName>
</protein>
<keyword evidence="1" id="KW-0175">Coiled coil</keyword>
<feature type="transmembrane region" description="Helical" evidence="2">
    <location>
        <begin position="319"/>
        <end position="337"/>
    </location>
</feature>
<feature type="transmembrane region" description="Helical" evidence="2">
    <location>
        <begin position="109"/>
        <end position="129"/>
    </location>
</feature>
<evidence type="ECO:0000256" key="2">
    <source>
        <dbReference type="SAM" id="Phobius"/>
    </source>
</evidence>
<dbReference type="OrthoDB" id="15218at2"/>
<dbReference type="eggNOG" id="COG3064">
    <property type="taxonomic scope" value="Bacteria"/>
</dbReference>
<dbReference type="EMBL" id="CP002955">
    <property type="protein sequence ID" value="AEL25156.1"/>
    <property type="molecule type" value="Genomic_DNA"/>
</dbReference>
<dbReference type="eggNOG" id="COG4219">
    <property type="taxonomic scope" value="Bacteria"/>
</dbReference>
<feature type="domain" description="Peptidase M56" evidence="3">
    <location>
        <begin position="21"/>
        <end position="263"/>
    </location>
</feature>
<feature type="transmembrane region" description="Helical" evidence="2">
    <location>
        <begin position="13"/>
        <end position="36"/>
    </location>
</feature>
<evidence type="ECO:0000259" key="3">
    <source>
        <dbReference type="Pfam" id="PF05569"/>
    </source>
</evidence>
<evidence type="ECO:0000256" key="1">
    <source>
        <dbReference type="SAM" id="Coils"/>
    </source>
</evidence>
<dbReference type="AlphaFoldDB" id="G0J282"/>
<dbReference type="Proteomes" id="UP000001635">
    <property type="component" value="Chromosome"/>
</dbReference>
<dbReference type="STRING" id="880070.Cycma_1385"/>
<accession>G0J282</accession>
<name>G0J282_CYCMS</name>
<keyword evidence="2" id="KW-0472">Membrane</keyword>
<keyword evidence="2" id="KW-0812">Transmembrane</keyword>
<keyword evidence="5" id="KW-1185">Reference proteome</keyword>
<keyword evidence="2" id="KW-1133">Transmembrane helix</keyword>
<dbReference type="Pfam" id="PF05569">
    <property type="entry name" value="Peptidase_M56"/>
    <property type="match status" value="1"/>
</dbReference>
<proteinExistence type="predicted"/>
<dbReference type="KEGG" id="cmr:Cycma_1385"/>
<gene>
    <name evidence="4" type="ordered locus">Cycma_1385</name>
</gene>
<organism evidence="4 5">
    <name type="scientific">Cyclobacterium marinum (strain ATCC 25205 / DSM 745 / LMG 13164 / NCIMB 1802)</name>
    <name type="common">Flectobacillus marinus</name>
    <dbReference type="NCBI Taxonomy" id="880070"/>
    <lineage>
        <taxon>Bacteria</taxon>
        <taxon>Pseudomonadati</taxon>
        <taxon>Bacteroidota</taxon>
        <taxon>Cytophagia</taxon>
        <taxon>Cytophagales</taxon>
        <taxon>Cyclobacteriaceae</taxon>
        <taxon>Cyclobacterium</taxon>
    </lineage>
</organism>